<evidence type="ECO:0000313" key="1">
    <source>
        <dbReference type="EMBL" id="JAE35628.1"/>
    </source>
</evidence>
<accession>A0A0A9HRW1</accession>
<organism evidence="1">
    <name type="scientific">Arundo donax</name>
    <name type="common">Giant reed</name>
    <name type="synonym">Donax arundinaceus</name>
    <dbReference type="NCBI Taxonomy" id="35708"/>
    <lineage>
        <taxon>Eukaryota</taxon>
        <taxon>Viridiplantae</taxon>
        <taxon>Streptophyta</taxon>
        <taxon>Embryophyta</taxon>
        <taxon>Tracheophyta</taxon>
        <taxon>Spermatophyta</taxon>
        <taxon>Magnoliopsida</taxon>
        <taxon>Liliopsida</taxon>
        <taxon>Poales</taxon>
        <taxon>Poaceae</taxon>
        <taxon>PACMAD clade</taxon>
        <taxon>Arundinoideae</taxon>
        <taxon>Arundineae</taxon>
        <taxon>Arundo</taxon>
    </lineage>
</organism>
<dbReference type="EMBL" id="GBRH01162268">
    <property type="protein sequence ID" value="JAE35628.1"/>
    <property type="molecule type" value="Transcribed_RNA"/>
</dbReference>
<reference evidence="1" key="2">
    <citation type="journal article" date="2015" name="Data Brief">
        <title>Shoot transcriptome of the giant reed, Arundo donax.</title>
        <authorList>
            <person name="Barrero R.A."/>
            <person name="Guerrero F.D."/>
            <person name="Moolhuijzen P."/>
            <person name="Goolsby J.A."/>
            <person name="Tidwell J."/>
            <person name="Bellgard S.E."/>
            <person name="Bellgard M.I."/>
        </authorList>
    </citation>
    <scope>NUCLEOTIDE SEQUENCE</scope>
    <source>
        <tissue evidence="1">Shoot tissue taken approximately 20 cm above the soil surface</tissue>
    </source>
</reference>
<protein>
    <submittedName>
        <fullName evidence="1">Uncharacterized protein</fullName>
    </submittedName>
</protein>
<sequence>MEMMVATAVGVLRMLGPGGEAVGVGGDGERGRWRCAVMRVGA</sequence>
<reference evidence="1" key="1">
    <citation type="submission" date="2014-09" db="EMBL/GenBank/DDBJ databases">
        <authorList>
            <person name="Magalhaes I.L.F."/>
            <person name="Oliveira U."/>
            <person name="Santos F.R."/>
            <person name="Vidigal T.H.D.A."/>
            <person name="Brescovit A.D."/>
            <person name="Santos A.J."/>
        </authorList>
    </citation>
    <scope>NUCLEOTIDE SEQUENCE</scope>
    <source>
        <tissue evidence="1">Shoot tissue taken approximately 20 cm above the soil surface</tissue>
    </source>
</reference>
<proteinExistence type="predicted"/>
<dbReference type="AlphaFoldDB" id="A0A0A9HRW1"/>
<name>A0A0A9HRW1_ARUDO</name>